<organism evidence="4">
    <name type="scientific">Micromonospora sp. CCTCC AA 2012012</name>
    <dbReference type="NCBI Taxonomy" id="3111921"/>
    <lineage>
        <taxon>Bacteria</taxon>
        <taxon>Bacillati</taxon>
        <taxon>Actinomycetota</taxon>
        <taxon>Actinomycetes</taxon>
        <taxon>Micromonosporales</taxon>
        <taxon>Micromonosporaceae</taxon>
        <taxon>Micromonospora</taxon>
    </lineage>
</organism>
<evidence type="ECO:0000313" key="4">
    <source>
        <dbReference type="EMBL" id="XBP93336.1"/>
    </source>
</evidence>
<proteinExistence type="predicted"/>
<accession>A0AAU7M6Z3</accession>
<feature type="region of interest" description="Disordered" evidence="1">
    <location>
        <begin position="152"/>
        <end position="187"/>
    </location>
</feature>
<feature type="domain" description="F5/8 type C" evidence="3">
    <location>
        <begin position="18"/>
        <end position="152"/>
    </location>
</feature>
<feature type="compositionally biased region" description="Low complexity" evidence="1">
    <location>
        <begin position="152"/>
        <end position="176"/>
    </location>
</feature>
<dbReference type="InterPro" id="IPR000421">
    <property type="entry name" value="FA58C"/>
</dbReference>
<dbReference type="EMBL" id="CP159342">
    <property type="protein sequence ID" value="XCH74034.1"/>
    <property type="molecule type" value="Genomic_DNA"/>
</dbReference>
<feature type="compositionally biased region" description="Polar residues" evidence="1">
    <location>
        <begin position="177"/>
        <end position="186"/>
    </location>
</feature>
<dbReference type="Pfam" id="PF22633">
    <property type="entry name" value="F5_F8_type_C_2"/>
    <property type="match status" value="1"/>
</dbReference>
<keyword evidence="2" id="KW-0732">Signal</keyword>
<dbReference type="SUPFAM" id="SSF49785">
    <property type="entry name" value="Galactose-binding domain-like"/>
    <property type="match status" value="1"/>
</dbReference>
<protein>
    <submittedName>
        <fullName evidence="4">Discoidin domain-containing protein</fullName>
    </submittedName>
</protein>
<reference evidence="4" key="1">
    <citation type="submission" date="2024-01" db="EMBL/GenBank/DDBJ databases">
        <title>The genome sequence of Micromonospora mangrovi CCTCC AA 2012012.</title>
        <authorList>
            <person name="Gao J."/>
        </authorList>
    </citation>
    <scope>NUCLEOTIDE SEQUENCE</scope>
    <source>
        <strain evidence="4">CCTCC AA 2012012</strain>
    </source>
</reference>
<dbReference type="AlphaFoldDB" id="A0AAU7M6Z3"/>
<feature type="chain" id="PRO_5043288756" evidence="2">
    <location>
        <begin position="22"/>
        <end position="591"/>
    </location>
</feature>
<gene>
    <name evidence="5" type="ORF">ABUL08_27830</name>
    <name evidence="4" type="ORF">VK199_27745</name>
</gene>
<dbReference type="PROSITE" id="PS50022">
    <property type="entry name" value="FA58C_3"/>
    <property type="match status" value="1"/>
</dbReference>
<evidence type="ECO:0000256" key="1">
    <source>
        <dbReference type="SAM" id="MobiDB-lite"/>
    </source>
</evidence>
<dbReference type="InterPro" id="IPR008979">
    <property type="entry name" value="Galactose-bd-like_sf"/>
</dbReference>
<name>A0AAU7M6Z3_9ACTN</name>
<dbReference type="InterPro" id="IPR017853">
    <property type="entry name" value="GH"/>
</dbReference>
<dbReference type="Gene3D" id="2.60.120.260">
    <property type="entry name" value="Galactose-binding domain-like"/>
    <property type="match status" value="1"/>
</dbReference>
<dbReference type="EMBL" id="CP157762">
    <property type="protein sequence ID" value="XBP93336.1"/>
    <property type="molecule type" value="Genomic_DNA"/>
</dbReference>
<dbReference type="RefSeq" id="WP_350932984.1">
    <property type="nucleotide sequence ID" value="NZ_CP157762.1"/>
</dbReference>
<sequence>MAVVTVVLATVAFYYSATADAATGIADGKKVTVSSTERKTGHDLSGRNAVDGDSRTRWSSRFADKQWIRIDLGRKVHIGRVVLRWEAAYGKAYEIQVSANGDDWKTAYRTTTGDGGKDELTVNATGRYVRMYGTVRATRYGFSLYEFEVHAATSGSTPPPTKASATPTAKPSPGTSRSSAPGSTVMPSAGGPAISPLLVGNNAWYYPSDKVWKASRGAGLKIVRIGGHDYDEKMPSNAQLETWVKQIKAMGAEPMIQVSKHRSPEDAANVVRYFNSKGGNYVKYWNIGNETWIDAGKPSKNEELRKLAFQEAGYIKARSSAMKAVDPSIRIFGPDEAGYIDTIYNSLLGGEADITGKDAKGRYYIDGVTWHRYVGGDLATAGANDIISGIKKARAKVDEVNKKRGRTGGNALQWGIGEFNSKAGGGACSYAAGQMFAQVYGAVMKYGGAYATAWSMAEHGGSCTESDFGFLDANLKPRSTYYHLQLVSQNFTGRYADGTSNVSTMRTYGAVDGGKVAVMLVNVGGKQTCKVRLNTDGQTGGCTVDIGAGLKVTHTQTIGAATSMVLVFDKSGKLTKRITYAAGGAPRTETF</sequence>
<reference evidence="5" key="2">
    <citation type="submission" date="2024-06" db="EMBL/GenBank/DDBJ databases">
        <title>Micromonospora mangrovi CCTCC AA 2012012 genome sequences.</title>
        <authorList>
            <person name="Gao J."/>
        </authorList>
    </citation>
    <scope>NUCLEOTIDE SEQUENCE</scope>
    <source>
        <strain evidence="5">CCTCC AA 2012012</strain>
    </source>
</reference>
<dbReference type="SUPFAM" id="SSF51445">
    <property type="entry name" value="(Trans)glycosidases"/>
    <property type="match status" value="1"/>
</dbReference>
<evidence type="ECO:0000313" key="5">
    <source>
        <dbReference type="EMBL" id="XCH74034.1"/>
    </source>
</evidence>
<evidence type="ECO:0000259" key="3">
    <source>
        <dbReference type="PROSITE" id="PS50022"/>
    </source>
</evidence>
<evidence type="ECO:0000256" key="2">
    <source>
        <dbReference type="SAM" id="SignalP"/>
    </source>
</evidence>
<dbReference type="Gene3D" id="3.20.20.80">
    <property type="entry name" value="Glycosidases"/>
    <property type="match status" value="1"/>
</dbReference>
<feature type="signal peptide" evidence="2">
    <location>
        <begin position="1"/>
        <end position="21"/>
    </location>
</feature>